<evidence type="ECO:0000256" key="1">
    <source>
        <dbReference type="ARBA" id="ARBA00038158"/>
    </source>
</evidence>
<dbReference type="CDD" id="cd02440">
    <property type="entry name" value="AdoMet_MTases"/>
    <property type="match status" value="1"/>
</dbReference>
<comment type="similarity">
    <text evidence="1">Belongs to the methyltransferase superfamily. LaeA methyltransferase family.</text>
</comment>
<gene>
    <name evidence="3" type="ORF">MFIFM68171_03524</name>
</gene>
<feature type="compositionally biased region" description="Acidic residues" evidence="2">
    <location>
        <begin position="20"/>
        <end position="29"/>
    </location>
</feature>
<organism evidence="3 4">
    <name type="scientific">Madurella fahalii</name>
    <dbReference type="NCBI Taxonomy" id="1157608"/>
    <lineage>
        <taxon>Eukaryota</taxon>
        <taxon>Fungi</taxon>
        <taxon>Dikarya</taxon>
        <taxon>Ascomycota</taxon>
        <taxon>Pezizomycotina</taxon>
        <taxon>Sordariomycetes</taxon>
        <taxon>Sordariomycetidae</taxon>
        <taxon>Sordariales</taxon>
        <taxon>Sordariales incertae sedis</taxon>
        <taxon>Madurella</taxon>
    </lineage>
</organism>
<feature type="region of interest" description="Disordered" evidence="2">
    <location>
        <begin position="1"/>
        <end position="40"/>
    </location>
</feature>
<keyword evidence="3" id="KW-0808">Transferase</keyword>
<keyword evidence="4" id="KW-1185">Reference proteome</keyword>
<evidence type="ECO:0000313" key="4">
    <source>
        <dbReference type="Proteomes" id="UP001628179"/>
    </source>
</evidence>
<keyword evidence="3" id="KW-0489">Methyltransferase</keyword>
<reference evidence="3 4" key="1">
    <citation type="submission" date="2024-09" db="EMBL/GenBank/DDBJ databases">
        <title>Itraconazole resistance in Madurella fahalii resulting from another homologue of gene encoding cytochrome P450 14-alpha sterol demethylase (CYP51).</title>
        <authorList>
            <person name="Yoshioka I."/>
            <person name="Fahal A.H."/>
            <person name="Kaneko S."/>
            <person name="Yaguchi T."/>
        </authorList>
    </citation>
    <scope>NUCLEOTIDE SEQUENCE [LARGE SCALE GENOMIC DNA]</scope>
    <source>
        <strain evidence="3 4">IFM 68171</strain>
    </source>
</reference>
<dbReference type="GO" id="GO:0032259">
    <property type="term" value="P:methylation"/>
    <property type="evidence" value="ECO:0007669"/>
    <property type="project" value="UniProtKB-KW"/>
</dbReference>
<dbReference type="GeneID" id="98174268"/>
<feature type="compositionally biased region" description="Basic and acidic residues" evidence="2">
    <location>
        <begin position="1"/>
        <end position="19"/>
    </location>
</feature>
<dbReference type="RefSeq" id="XP_070915046.1">
    <property type="nucleotide sequence ID" value="XM_071058945.1"/>
</dbReference>
<dbReference type="Gene3D" id="3.40.50.150">
    <property type="entry name" value="Vaccinia Virus protein VP39"/>
    <property type="match status" value="1"/>
</dbReference>
<dbReference type="Proteomes" id="UP001628179">
    <property type="component" value="Unassembled WGS sequence"/>
</dbReference>
<dbReference type="Pfam" id="PF13489">
    <property type="entry name" value="Methyltransf_23"/>
    <property type="match status" value="1"/>
</dbReference>
<dbReference type="GO" id="GO:0008168">
    <property type="term" value="F:methyltransferase activity"/>
    <property type="evidence" value="ECO:0007669"/>
    <property type="project" value="UniProtKB-KW"/>
</dbReference>
<dbReference type="EMBL" id="BAAFSV010000002">
    <property type="protein sequence ID" value="GAB1313314.1"/>
    <property type="molecule type" value="Genomic_DNA"/>
</dbReference>
<proteinExistence type="inferred from homology"/>
<dbReference type="InterPro" id="IPR029063">
    <property type="entry name" value="SAM-dependent_MTases_sf"/>
</dbReference>
<dbReference type="PANTHER" id="PTHR43591:SF31">
    <property type="entry name" value="LAEA-LIKE, PUTATIVE (AFU_ORTHOLOGUE AFUA_8G01930)-RELATED"/>
    <property type="match status" value="1"/>
</dbReference>
<sequence length="337" mass="38117">MAGTTESEHPLEVDLRSNDDDHDDDDDDVDSTRALSLASSSDSLTSSILRHREENGRTYHAFKEGKYVLPNDESENERLDLQHTLFLLTFDGKLFTCPAGGDRPVRRVLDAGTGTGIWAVDFADEHPEAQVIGVDLSAIQPSFVPSNISFYVDDLEDPWTFSTKFDFIYGRMLTGSLRDWPLFIKQSYDNLNSGGWLELADILLELQSDDNTVTADSPALRWGNYMLEAADKFGAPLDSCKRYKQQLADAGFVDIVETVYKWPTNGWPRDPKYKEMGMWTYEDLGQGASGLSLALFTRALGWTMEEVEVFLVDVRKDMKNRAVHGWWPIYVVYGRKP</sequence>
<dbReference type="PANTHER" id="PTHR43591">
    <property type="entry name" value="METHYLTRANSFERASE"/>
    <property type="match status" value="1"/>
</dbReference>
<evidence type="ECO:0000313" key="3">
    <source>
        <dbReference type="EMBL" id="GAB1313314.1"/>
    </source>
</evidence>
<name>A0ABQ0G6D7_9PEZI</name>
<evidence type="ECO:0000256" key="2">
    <source>
        <dbReference type="SAM" id="MobiDB-lite"/>
    </source>
</evidence>
<accession>A0ABQ0G6D7</accession>
<dbReference type="SUPFAM" id="SSF53335">
    <property type="entry name" value="S-adenosyl-L-methionine-dependent methyltransferases"/>
    <property type="match status" value="1"/>
</dbReference>
<comment type="caution">
    <text evidence="3">The sequence shown here is derived from an EMBL/GenBank/DDBJ whole genome shotgun (WGS) entry which is preliminary data.</text>
</comment>
<protein>
    <submittedName>
        <fullName evidence="3">Methyltransferase</fullName>
    </submittedName>
</protein>